<evidence type="ECO:0000256" key="1">
    <source>
        <dbReference type="ARBA" id="ARBA00010641"/>
    </source>
</evidence>
<dbReference type="InterPro" id="IPR014284">
    <property type="entry name" value="RNA_pol_sigma-70_dom"/>
</dbReference>
<gene>
    <name evidence="9" type="ORF">AVDCRST_MAG13-1753</name>
</gene>
<reference evidence="9" key="1">
    <citation type="submission" date="2020-02" db="EMBL/GenBank/DDBJ databases">
        <authorList>
            <person name="Meier V. D."/>
        </authorList>
    </citation>
    <scope>NUCLEOTIDE SEQUENCE</scope>
    <source>
        <strain evidence="9">AVDCRST_MAG13</strain>
    </source>
</reference>
<organism evidence="9">
    <name type="scientific">uncultured Solirubrobacteraceae bacterium</name>
    <dbReference type="NCBI Taxonomy" id="1162706"/>
    <lineage>
        <taxon>Bacteria</taxon>
        <taxon>Bacillati</taxon>
        <taxon>Actinomycetota</taxon>
        <taxon>Thermoleophilia</taxon>
        <taxon>Solirubrobacterales</taxon>
        <taxon>Solirubrobacteraceae</taxon>
        <taxon>environmental samples</taxon>
    </lineage>
</organism>
<dbReference type="Pfam" id="PF04542">
    <property type="entry name" value="Sigma70_r2"/>
    <property type="match status" value="1"/>
</dbReference>
<dbReference type="GO" id="GO:0003677">
    <property type="term" value="F:DNA binding"/>
    <property type="evidence" value="ECO:0007669"/>
    <property type="project" value="UniProtKB-KW"/>
</dbReference>
<dbReference type="SUPFAM" id="SSF88946">
    <property type="entry name" value="Sigma2 domain of RNA polymerase sigma factors"/>
    <property type="match status" value="1"/>
</dbReference>
<evidence type="ECO:0000256" key="3">
    <source>
        <dbReference type="ARBA" id="ARBA00023082"/>
    </source>
</evidence>
<accession>A0A6J4S6M2</accession>
<dbReference type="NCBIfam" id="TIGR02937">
    <property type="entry name" value="sigma70-ECF"/>
    <property type="match status" value="1"/>
</dbReference>
<dbReference type="GO" id="GO:0006352">
    <property type="term" value="P:DNA-templated transcription initiation"/>
    <property type="evidence" value="ECO:0007669"/>
    <property type="project" value="InterPro"/>
</dbReference>
<evidence type="ECO:0000259" key="8">
    <source>
        <dbReference type="Pfam" id="PF08281"/>
    </source>
</evidence>
<dbReference type="InterPro" id="IPR007627">
    <property type="entry name" value="RNA_pol_sigma70_r2"/>
</dbReference>
<evidence type="ECO:0008006" key="10">
    <source>
        <dbReference type="Google" id="ProtNLM"/>
    </source>
</evidence>
<dbReference type="InterPro" id="IPR013325">
    <property type="entry name" value="RNA_pol_sigma_r2"/>
</dbReference>
<name>A0A6J4S6M2_9ACTN</name>
<keyword evidence="2" id="KW-0805">Transcription regulation</keyword>
<evidence type="ECO:0000256" key="5">
    <source>
        <dbReference type="ARBA" id="ARBA00023163"/>
    </source>
</evidence>
<dbReference type="PANTHER" id="PTHR43133:SF52">
    <property type="entry name" value="ECF RNA POLYMERASE SIGMA FACTOR SIGL"/>
    <property type="match status" value="1"/>
</dbReference>
<dbReference type="EMBL" id="CADCVO010000273">
    <property type="protein sequence ID" value="CAA9491106.1"/>
    <property type="molecule type" value="Genomic_DNA"/>
</dbReference>
<evidence type="ECO:0000259" key="7">
    <source>
        <dbReference type="Pfam" id="PF04542"/>
    </source>
</evidence>
<dbReference type="InterPro" id="IPR013249">
    <property type="entry name" value="RNA_pol_sigma70_r4_t2"/>
</dbReference>
<dbReference type="InterPro" id="IPR036388">
    <property type="entry name" value="WH-like_DNA-bd_sf"/>
</dbReference>
<protein>
    <recommendedName>
        <fullName evidence="10">Sigma-70 family RNA polymerase sigma factor</fullName>
    </recommendedName>
</protein>
<dbReference type="Pfam" id="PF08281">
    <property type="entry name" value="Sigma70_r4_2"/>
    <property type="match status" value="1"/>
</dbReference>
<comment type="similarity">
    <text evidence="1">Belongs to the sigma-70 factor family. ECF subfamily.</text>
</comment>
<evidence type="ECO:0000256" key="6">
    <source>
        <dbReference type="SAM" id="MobiDB-lite"/>
    </source>
</evidence>
<dbReference type="Gene3D" id="1.10.1740.10">
    <property type="match status" value="1"/>
</dbReference>
<dbReference type="AlphaFoldDB" id="A0A6J4S6M2"/>
<dbReference type="InterPro" id="IPR013324">
    <property type="entry name" value="RNA_pol_sigma_r3/r4-like"/>
</dbReference>
<feature type="domain" description="RNA polymerase sigma-70 region 2" evidence="7">
    <location>
        <begin position="25"/>
        <end position="76"/>
    </location>
</feature>
<dbReference type="InterPro" id="IPR039425">
    <property type="entry name" value="RNA_pol_sigma-70-like"/>
</dbReference>
<dbReference type="CDD" id="cd06171">
    <property type="entry name" value="Sigma70_r4"/>
    <property type="match status" value="1"/>
</dbReference>
<dbReference type="SUPFAM" id="SSF88659">
    <property type="entry name" value="Sigma3 and sigma4 domains of RNA polymerase sigma factors"/>
    <property type="match status" value="1"/>
</dbReference>
<dbReference type="PANTHER" id="PTHR43133">
    <property type="entry name" value="RNA POLYMERASE ECF-TYPE SIGMA FACTO"/>
    <property type="match status" value="1"/>
</dbReference>
<feature type="domain" description="RNA polymerase sigma factor 70 region 4 type 2" evidence="8">
    <location>
        <begin position="102"/>
        <end position="151"/>
    </location>
</feature>
<sequence length="159" mass="17880">MHRHGRDSTWDWELVVAWCQAETRRTIGGSPAAEDAAQEAALRAWRRRRQCRTPGAARPWVAAIARREALRAVARRPEEEPLDDDAPTPDPGAAVGDLAYDVRAAVSRLDPESRRLLLLRYWMDLTQEETARTLGIPEGTAKVRLHRVRDTLRAELAAA</sequence>
<evidence type="ECO:0000313" key="9">
    <source>
        <dbReference type="EMBL" id="CAA9491106.1"/>
    </source>
</evidence>
<proteinExistence type="inferred from homology"/>
<feature type="region of interest" description="Disordered" evidence="6">
    <location>
        <begin position="74"/>
        <end position="95"/>
    </location>
</feature>
<dbReference type="Gene3D" id="1.10.10.10">
    <property type="entry name" value="Winged helix-like DNA-binding domain superfamily/Winged helix DNA-binding domain"/>
    <property type="match status" value="1"/>
</dbReference>
<keyword evidence="4" id="KW-0238">DNA-binding</keyword>
<dbReference type="GO" id="GO:0016987">
    <property type="term" value="F:sigma factor activity"/>
    <property type="evidence" value="ECO:0007669"/>
    <property type="project" value="UniProtKB-KW"/>
</dbReference>
<evidence type="ECO:0000256" key="2">
    <source>
        <dbReference type="ARBA" id="ARBA00023015"/>
    </source>
</evidence>
<keyword evidence="5" id="KW-0804">Transcription</keyword>
<evidence type="ECO:0000256" key="4">
    <source>
        <dbReference type="ARBA" id="ARBA00023125"/>
    </source>
</evidence>
<keyword evidence="3" id="KW-0731">Sigma factor</keyword>